<keyword evidence="3" id="KW-0479">Metal-binding</keyword>
<name>A0A835IK88_9MAGN</name>
<evidence type="ECO:0000256" key="6">
    <source>
        <dbReference type="ARBA" id="ARBA00023242"/>
    </source>
</evidence>
<evidence type="ECO:0000256" key="1">
    <source>
        <dbReference type="ARBA" id="ARBA00004123"/>
    </source>
</evidence>
<gene>
    <name evidence="9" type="ORF">IFM89_002414</name>
</gene>
<dbReference type="PANTHER" id="PTHR48446:SF1">
    <property type="entry name" value="DNA-DIRECTED RNA POLYMERASE SUBUNIT BETA' N-TERMINAL SECTION"/>
    <property type="match status" value="1"/>
</dbReference>
<feature type="domain" description="RNA polymerase Rpb1" evidence="8">
    <location>
        <begin position="2"/>
        <end position="251"/>
    </location>
</feature>
<evidence type="ECO:0000256" key="7">
    <source>
        <dbReference type="ARBA" id="ARBA00048552"/>
    </source>
</evidence>
<dbReference type="FunFam" id="1.10.150.390:FF:000004">
    <property type="entry name" value="DNA-directed RNA polymerase subunit"/>
    <property type="match status" value="1"/>
</dbReference>
<dbReference type="InterPro" id="IPR007081">
    <property type="entry name" value="RNA_pol_Rpb1_5"/>
</dbReference>
<dbReference type="Proteomes" id="UP000631114">
    <property type="component" value="Unassembled WGS sequence"/>
</dbReference>
<dbReference type="InterPro" id="IPR015700">
    <property type="entry name" value="RPC1"/>
</dbReference>
<dbReference type="EMBL" id="JADFTS010000002">
    <property type="protein sequence ID" value="KAF9618719.1"/>
    <property type="molecule type" value="Genomic_DNA"/>
</dbReference>
<sequence>MNITQGVPRIKEIINGAKNISTPVITAKPECKNDVRSARVVKGRIEKSVLGEVAKSIKMEMTSRQASIVVTLDMERIQTLHPSITAESVKRSILQYLKKLKDQHIRTSDGRKIIIFPPETDRNKLHFDLHSLKAMLAKVIVKGISTVERAVIRETKGEFDLLVEGKNLQAVMCAPGVVGRDTTSNHIAKVEETLGIEAARIKIIEEIQTTMKNYKMNIDMRHMMLLADLMTYRGEVLGITRFGIQMMKESVLMLASFEKTADHLFNASFNGRHDDIEGVGECIIMGIPIKIGTGVLKVRQSVQHVPNLTYAMDPILS</sequence>
<dbReference type="EC" id="2.7.7.6" evidence="2"/>
<dbReference type="GO" id="GO:0003677">
    <property type="term" value="F:DNA binding"/>
    <property type="evidence" value="ECO:0007669"/>
    <property type="project" value="InterPro"/>
</dbReference>
<dbReference type="GO" id="GO:0003899">
    <property type="term" value="F:DNA-directed RNA polymerase activity"/>
    <property type="evidence" value="ECO:0007669"/>
    <property type="project" value="UniProtKB-EC"/>
</dbReference>
<evidence type="ECO:0000313" key="9">
    <source>
        <dbReference type="EMBL" id="KAF9618719.1"/>
    </source>
</evidence>
<reference evidence="9 10" key="1">
    <citation type="submission" date="2020-10" db="EMBL/GenBank/DDBJ databases">
        <title>The Coptis chinensis genome and diversification of protoberbering-type alkaloids.</title>
        <authorList>
            <person name="Wang B."/>
            <person name="Shu S."/>
            <person name="Song C."/>
            <person name="Liu Y."/>
        </authorList>
    </citation>
    <scope>NUCLEOTIDE SEQUENCE [LARGE SCALE GENOMIC DNA]</scope>
    <source>
        <strain evidence="9">HL-2020</strain>
        <tissue evidence="9">Leaf</tissue>
    </source>
</reference>
<accession>A0A835IK88</accession>
<dbReference type="GO" id="GO:0046872">
    <property type="term" value="F:metal ion binding"/>
    <property type="evidence" value="ECO:0007669"/>
    <property type="project" value="UniProtKB-KW"/>
</dbReference>
<evidence type="ECO:0000313" key="10">
    <source>
        <dbReference type="Proteomes" id="UP000631114"/>
    </source>
</evidence>
<dbReference type="AlphaFoldDB" id="A0A835IK88"/>
<evidence type="ECO:0000256" key="4">
    <source>
        <dbReference type="ARBA" id="ARBA00022833"/>
    </source>
</evidence>
<dbReference type="Gene3D" id="1.10.150.390">
    <property type="match status" value="1"/>
</dbReference>
<dbReference type="GO" id="GO:0005634">
    <property type="term" value="C:nucleus"/>
    <property type="evidence" value="ECO:0007669"/>
    <property type="project" value="UniProtKB-SubCell"/>
</dbReference>
<keyword evidence="4" id="KW-0862">Zinc</keyword>
<organism evidence="9 10">
    <name type="scientific">Coptis chinensis</name>
    <dbReference type="NCBI Taxonomy" id="261450"/>
    <lineage>
        <taxon>Eukaryota</taxon>
        <taxon>Viridiplantae</taxon>
        <taxon>Streptophyta</taxon>
        <taxon>Embryophyta</taxon>
        <taxon>Tracheophyta</taxon>
        <taxon>Spermatophyta</taxon>
        <taxon>Magnoliopsida</taxon>
        <taxon>Ranunculales</taxon>
        <taxon>Ranunculaceae</taxon>
        <taxon>Coptidoideae</taxon>
        <taxon>Coptis</taxon>
    </lineage>
</organism>
<comment type="caution">
    <text evidence="9">The sequence shown here is derived from an EMBL/GenBank/DDBJ whole genome shotgun (WGS) entry which is preliminary data.</text>
</comment>
<evidence type="ECO:0000256" key="3">
    <source>
        <dbReference type="ARBA" id="ARBA00022723"/>
    </source>
</evidence>
<dbReference type="GO" id="GO:0006351">
    <property type="term" value="P:DNA-templated transcription"/>
    <property type="evidence" value="ECO:0007669"/>
    <property type="project" value="InterPro"/>
</dbReference>
<comment type="catalytic activity">
    <reaction evidence="7">
        <text>RNA(n) + a ribonucleoside 5'-triphosphate = RNA(n+1) + diphosphate</text>
        <dbReference type="Rhea" id="RHEA:21248"/>
        <dbReference type="Rhea" id="RHEA-COMP:14527"/>
        <dbReference type="Rhea" id="RHEA-COMP:17342"/>
        <dbReference type="ChEBI" id="CHEBI:33019"/>
        <dbReference type="ChEBI" id="CHEBI:61557"/>
        <dbReference type="ChEBI" id="CHEBI:140395"/>
        <dbReference type="EC" id="2.7.7.6"/>
    </reaction>
</comment>
<keyword evidence="6" id="KW-0539">Nucleus</keyword>
<evidence type="ECO:0000256" key="2">
    <source>
        <dbReference type="ARBA" id="ARBA00012418"/>
    </source>
</evidence>
<keyword evidence="5" id="KW-0460">Magnesium</keyword>
<evidence type="ECO:0000259" key="8">
    <source>
        <dbReference type="Pfam" id="PF04998"/>
    </source>
</evidence>
<dbReference type="PANTHER" id="PTHR48446">
    <property type="entry name" value="DNA-DIRECTED RNA POLYMERASE SUBUNIT BETA' N-TERMINAL SECTION"/>
    <property type="match status" value="1"/>
</dbReference>
<dbReference type="SUPFAM" id="SSF64484">
    <property type="entry name" value="beta and beta-prime subunits of DNA dependent RNA-polymerase"/>
    <property type="match status" value="1"/>
</dbReference>
<dbReference type="Pfam" id="PF04998">
    <property type="entry name" value="RNA_pol_Rpb1_5"/>
    <property type="match status" value="1"/>
</dbReference>
<proteinExistence type="predicted"/>
<comment type="subcellular location">
    <subcellularLocation>
        <location evidence="1">Nucleus</location>
    </subcellularLocation>
</comment>
<dbReference type="OrthoDB" id="270392at2759"/>
<keyword evidence="10" id="KW-1185">Reference proteome</keyword>
<protein>
    <recommendedName>
        <fullName evidence="2">DNA-directed RNA polymerase</fullName>
        <ecNumber evidence="2">2.7.7.6</ecNumber>
    </recommendedName>
</protein>
<evidence type="ECO:0000256" key="5">
    <source>
        <dbReference type="ARBA" id="ARBA00022842"/>
    </source>
</evidence>